<sequence>MAATVTWNGTTGPTSNGVVNTADSTTGWGVIKITAGGATPSIGVADGAIEGTGAVTITSNNKRVALYADIGAGNTLDFTGGGNAFGQMVYIWGNFLAAGLLQTKNTGGFGVFLESSTPSATQYHLWYFYGKDNYSGGWKRFVLDPTETVSASSGTAINLAAVRYFGLFADTTATARFDNLVVDQIRVGTGITVTGTSTSDALVADLLANETTNRHGIIQSLNDSQTAVELNGKLILGDTTAATDSTLSDINSKIFVAEPRYYDGTSFTNSVPLDYFDINCVGGTGTNSIIIGKPVGSDSGRNGWSVVGNSTYHVNISFDNGSVNTSEWYACSFESLSGSLTWGTNTAHKLFSSSFSGCEQFDPVGGVQIRNCNFTTVYDDGTADASNRSALLWNSSINIQKCNFLANSHASSDVAHGIEHDTIPGVATGTVTTPDATGVTLTDSSASFLTTAAVNDIAYNEIDGSYATVTSITDNNNLVCAAGLANGSDNRWDSSDAYSVTTPITYTDLNFNGNEKDVHNSTSPQDALVISKSGTSNPSTNTGIVVFQGSVPITITVNDTATDPIELAQTAVFLTSDDSEILNTDTNASGVASGSFAGATPADCYVRVRKSSTGYTRYVPLSTTATIASSTGLDLQVTLRIDSNT</sequence>
<accession>A0A0G1RW15</accession>
<reference evidence="1 2" key="1">
    <citation type="journal article" date="2015" name="Nature">
        <title>rRNA introns, odd ribosomes, and small enigmatic genomes across a large radiation of phyla.</title>
        <authorList>
            <person name="Brown C.T."/>
            <person name="Hug L.A."/>
            <person name="Thomas B.C."/>
            <person name="Sharon I."/>
            <person name="Castelle C.J."/>
            <person name="Singh A."/>
            <person name="Wilkins M.J."/>
            <person name="Williams K.H."/>
            <person name="Banfield J.F."/>
        </authorList>
    </citation>
    <scope>NUCLEOTIDE SEQUENCE [LARGE SCALE GENOMIC DNA]</scope>
</reference>
<proteinExistence type="predicted"/>
<gene>
    <name evidence="1" type="ORF">UX85_C0003G0188</name>
</gene>
<organism evidence="1 2">
    <name type="scientific">Candidatus Beckwithbacteria bacterium GW2011_GWB1_47_15</name>
    <dbReference type="NCBI Taxonomy" id="1618371"/>
    <lineage>
        <taxon>Bacteria</taxon>
        <taxon>Candidatus Beckwithiibacteriota</taxon>
    </lineage>
</organism>
<dbReference type="EMBL" id="LCNT01000003">
    <property type="protein sequence ID" value="KKU61529.1"/>
    <property type="molecule type" value="Genomic_DNA"/>
</dbReference>
<comment type="caution">
    <text evidence="1">The sequence shown here is derived from an EMBL/GenBank/DDBJ whole genome shotgun (WGS) entry which is preliminary data.</text>
</comment>
<protein>
    <submittedName>
        <fullName evidence="1">Uncharacterized protein</fullName>
    </submittedName>
</protein>
<name>A0A0G1RW15_9BACT</name>
<evidence type="ECO:0000313" key="1">
    <source>
        <dbReference type="EMBL" id="KKU61529.1"/>
    </source>
</evidence>
<evidence type="ECO:0000313" key="2">
    <source>
        <dbReference type="Proteomes" id="UP000033860"/>
    </source>
</evidence>
<dbReference type="Proteomes" id="UP000033860">
    <property type="component" value="Unassembled WGS sequence"/>
</dbReference>
<dbReference type="AlphaFoldDB" id="A0A0G1RW15"/>